<feature type="transmembrane region" description="Helical" evidence="2">
    <location>
        <begin position="286"/>
        <end position="307"/>
    </location>
</feature>
<keyword evidence="4" id="KW-1185">Reference proteome</keyword>
<dbReference type="Gene3D" id="3.40.50.10330">
    <property type="entry name" value="Probable inorganic polyphosphate/atp-NAD kinase, domain 1"/>
    <property type="match status" value="1"/>
</dbReference>
<dbReference type="InterPro" id="IPR016064">
    <property type="entry name" value="NAD/diacylglycerol_kinase_sf"/>
</dbReference>
<name>A0ABM1VRE2_APLCA</name>
<dbReference type="RefSeq" id="XP_005095889.2">
    <property type="nucleotide sequence ID" value="XM_005095832.3"/>
</dbReference>
<evidence type="ECO:0000256" key="2">
    <source>
        <dbReference type="SAM" id="Phobius"/>
    </source>
</evidence>
<feature type="domain" description="DAGKc" evidence="3">
    <location>
        <begin position="142"/>
        <end position="294"/>
    </location>
</feature>
<dbReference type="Pfam" id="PF00781">
    <property type="entry name" value="DAGK_cat"/>
    <property type="match status" value="1"/>
</dbReference>
<evidence type="ECO:0000313" key="5">
    <source>
        <dbReference type="RefSeq" id="XP_005095889.2"/>
    </source>
</evidence>
<gene>
    <name evidence="5 6" type="primary">LOC101847949</name>
</gene>
<dbReference type="InterPro" id="IPR050187">
    <property type="entry name" value="Lipid_Phosphate_FormReg"/>
</dbReference>
<keyword evidence="2" id="KW-0472">Membrane</keyword>
<keyword evidence="5 6" id="KW-0808">Transferase</keyword>
<dbReference type="SUPFAM" id="SSF111331">
    <property type="entry name" value="NAD kinase/diacylglycerol kinase-like"/>
    <property type="match status" value="1"/>
</dbReference>
<evidence type="ECO:0000259" key="3">
    <source>
        <dbReference type="PROSITE" id="PS50146"/>
    </source>
</evidence>
<feature type="region of interest" description="Disordered" evidence="1">
    <location>
        <begin position="1"/>
        <end position="27"/>
    </location>
</feature>
<dbReference type="GeneID" id="101847949"/>
<evidence type="ECO:0000256" key="1">
    <source>
        <dbReference type="SAM" id="MobiDB-lite"/>
    </source>
</evidence>
<dbReference type="SMART" id="SM00046">
    <property type="entry name" value="DAGKc"/>
    <property type="match status" value="1"/>
</dbReference>
<sequence>MAAVINDEVVAHTEGADEAKGDAAQDNEAEHVLLEGKVSMSKKDYVLQLTTSSLSLKADVDPGSSNKGSKSKDLTLPWTEILRAEPDQKSPAETRHHSLCLHYIHHHSEKTLRVKVANIVSKDYHAEEWINVIQKQCEKVPGRPKKVFILVNPIGGSKRGRQTCHKVVGPLFELAHVHTTVEVTERSKHALEIAENHDFSQYDGIVVVGGDGLYQEVLQGLIKQTQKRTGVNLDDPDAQLQPPDIPIGIVPAGTGNGVSGWCNGTIDVETSVLNIIRGERHKAMMYTIYSGSKFLCVCGLVFGYGMFGDMIQRTDELRWMGRARYAYCLFGSVVKKKRRFNCEIEVLQAEGGSSKDSDGKNASQKEELKWTKYDGTNKEFCGLSFFVVDKIDLGDRYVANYFGEQSMLSVDTGASNVGMLRTVFAVHSGKKNFPTVSNLDNFERVRGFKIKLTGQREETGDGASSSLAREKMLEQIVDIDGEALHFDGNDLEGRLHAHFLPVFGVYPAKVACPPQ</sequence>
<dbReference type="InterPro" id="IPR017438">
    <property type="entry name" value="ATP-NAD_kinase_N"/>
</dbReference>
<reference evidence="5 6" key="1">
    <citation type="submission" date="2025-05" db="UniProtKB">
        <authorList>
            <consortium name="RefSeq"/>
        </authorList>
    </citation>
    <scope>IDENTIFICATION</scope>
</reference>
<feature type="compositionally biased region" description="Basic and acidic residues" evidence="1">
    <location>
        <begin position="9"/>
        <end position="27"/>
    </location>
</feature>
<keyword evidence="2" id="KW-0812">Transmembrane</keyword>
<organism evidence="4 6">
    <name type="scientific">Aplysia californica</name>
    <name type="common">California sea hare</name>
    <dbReference type="NCBI Taxonomy" id="6500"/>
    <lineage>
        <taxon>Eukaryota</taxon>
        <taxon>Metazoa</taxon>
        <taxon>Spiralia</taxon>
        <taxon>Lophotrochozoa</taxon>
        <taxon>Mollusca</taxon>
        <taxon>Gastropoda</taxon>
        <taxon>Heterobranchia</taxon>
        <taxon>Euthyneura</taxon>
        <taxon>Tectipleura</taxon>
        <taxon>Aplysiida</taxon>
        <taxon>Aplysioidea</taxon>
        <taxon>Aplysiidae</taxon>
        <taxon>Aplysia</taxon>
    </lineage>
</organism>
<accession>A0ABM1VRE2</accession>
<keyword evidence="2" id="KW-1133">Transmembrane helix</keyword>
<dbReference type="Proteomes" id="UP000694888">
    <property type="component" value="Unplaced"/>
</dbReference>
<dbReference type="RefSeq" id="XP_035824984.1">
    <property type="nucleotide sequence ID" value="XM_035969091.1"/>
</dbReference>
<proteinExistence type="predicted"/>
<evidence type="ECO:0000313" key="6">
    <source>
        <dbReference type="RefSeq" id="XP_035824984.1"/>
    </source>
</evidence>
<keyword evidence="5 6" id="KW-0418">Kinase</keyword>
<dbReference type="PROSITE" id="PS50146">
    <property type="entry name" value="DAGK"/>
    <property type="match status" value="1"/>
</dbReference>
<dbReference type="PANTHER" id="PTHR12358">
    <property type="entry name" value="SPHINGOSINE KINASE"/>
    <property type="match status" value="1"/>
</dbReference>
<evidence type="ECO:0000313" key="4">
    <source>
        <dbReference type="Proteomes" id="UP000694888"/>
    </source>
</evidence>
<dbReference type="PANTHER" id="PTHR12358:SF111">
    <property type="entry name" value="CERAMIDE KINASE, ISOFORM A"/>
    <property type="match status" value="1"/>
</dbReference>
<dbReference type="GO" id="GO:0016301">
    <property type="term" value="F:kinase activity"/>
    <property type="evidence" value="ECO:0007669"/>
    <property type="project" value="UniProtKB-KW"/>
</dbReference>
<protein>
    <submittedName>
        <fullName evidence="5 6">Ceramide kinase</fullName>
    </submittedName>
</protein>
<dbReference type="InterPro" id="IPR001206">
    <property type="entry name" value="Diacylglycerol_kinase_cat_dom"/>
</dbReference>
<dbReference type="Gene3D" id="2.60.200.40">
    <property type="match status" value="1"/>
</dbReference>